<evidence type="ECO:0000259" key="4">
    <source>
        <dbReference type="Pfam" id="PF07859"/>
    </source>
</evidence>
<dbReference type="PANTHER" id="PTHR48081">
    <property type="entry name" value="AB HYDROLASE SUPERFAMILY PROTEIN C4A8.06C"/>
    <property type="match status" value="1"/>
</dbReference>
<dbReference type="EMBL" id="QRCT01000013">
    <property type="protein sequence ID" value="RDU24413.1"/>
    <property type="molecule type" value="Genomic_DNA"/>
</dbReference>
<evidence type="ECO:0000313" key="5">
    <source>
        <dbReference type="EMBL" id="RDU24413.1"/>
    </source>
</evidence>
<proteinExistence type="inferred from homology"/>
<reference evidence="5 6" key="1">
    <citation type="submission" date="2018-07" db="EMBL/GenBank/DDBJ databases">
        <title>Anaerosacharophilus polymeroproducens gen. nov. sp. nov., an anaerobic bacterium isolated from salt field.</title>
        <authorList>
            <person name="Kim W."/>
            <person name="Yang S.-H."/>
            <person name="Oh J."/>
            <person name="Lee J.-H."/>
            <person name="Kwon K.K."/>
        </authorList>
    </citation>
    <scope>NUCLEOTIDE SEQUENCE [LARGE SCALE GENOMIC DNA]</scope>
    <source>
        <strain evidence="5 6">MCWD5</strain>
    </source>
</reference>
<gene>
    <name evidence="5" type="ORF">DWV06_05060</name>
</gene>
<dbReference type="Gene3D" id="3.40.50.1820">
    <property type="entry name" value="alpha/beta hydrolase"/>
    <property type="match status" value="1"/>
</dbReference>
<evidence type="ECO:0000256" key="2">
    <source>
        <dbReference type="ARBA" id="ARBA00022801"/>
    </source>
</evidence>
<feature type="active site" evidence="3">
    <location>
        <position position="148"/>
    </location>
</feature>
<sequence length="299" mass="34275">MEKHNKRTQSLMKAIKFVHSLASLEDLEKQRLAQESLGTIFSVTKEVVRKEIIIDNIECEWTEPNRKHDKNRIIMYCHGGGYMTGNKEYARTITTKLAMNTSMEVFSFNYRLAPEFPYPAALEDAISVWNYLMYQGYGSKDIILAGDSAGGNLALALTLKLREQMRKEPKGLVLLSPWTDLTLAGESHQIKADLDPILDKEYLMDARDNFVGKEDITIPFISPLLAEFDKFPPVYIQVGSNEILLSDSMNLYKKLVKSGNFARIDIYKGMWHVFQMSNFKKAQEAVESIADFIFEIYER</sequence>
<protein>
    <submittedName>
        <fullName evidence="5">Alpha/beta hydrolase</fullName>
    </submittedName>
</protein>
<dbReference type="OrthoDB" id="9815425at2"/>
<evidence type="ECO:0000256" key="3">
    <source>
        <dbReference type="PROSITE-ProRule" id="PRU10038"/>
    </source>
</evidence>
<comment type="similarity">
    <text evidence="1">Belongs to the 'GDXG' lipolytic enzyme family.</text>
</comment>
<dbReference type="Pfam" id="PF07859">
    <property type="entry name" value="Abhydrolase_3"/>
    <property type="match status" value="1"/>
</dbReference>
<dbReference type="RefSeq" id="WP_115481157.1">
    <property type="nucleotide sequence ID" value="NZ_QRCT01000013.1"/>
</dbReference>
<dbReference type="AlphaFoldDB" id="A0A371AXX1"/>
<dbReference type="InterPro" id="IPR013094">
    <property type="entry name" value="AB_hydrolase_3"/>
</dbReference>
<evidence type="ECO:0000313" key="6">
    <source>
        <dbReference type="Proteomes" id="UP000255036"/>
    </source>
</evidence>
<dbReference type="PANTHER" id="PTHR48081:SF8">
    <property type="entry name" value="ALPHA_BETA HYDROLASE FOLD-3 DOMAIN-CONTAINING PROTEIN-RELATED"/>
    <property type="match status" value="1"/>
</dbReference>
<keyword evidence="2 5" id="KW-0378">Hydrolase</keyword>
<accession>A0A371AXX1</accession>
<dbReference type="InterPro" id="IPR050300">
    <property type="entry name" value="GDXG_lipolytic_enzyme"/>
</dbReference>
<feature type="domain" description="Alpha/beta hydrolase fold-3" evidence="4">
    <location>
        <begin position="74"/>
        <end position="275"/>
    </location>
</feature>
<dbReference type="Proteomes" id="UP000255036">
    <property type="component" value="Unassembled WGS sequence"/>
</dbReference>
<dbReference type="SUPFAM" id="SSF53474">
    <property type="entry name" value="alpha/beta-Hydrolases"/>
    <property type="match status" value="1"/>
</dbReference>
<organism evidence="5 6">
    <name type="scientific">Anaerosacchariphilus polymeriproducens</name>
    <dbReference type="NCBI Taxonomy" id="1812858"/>
    <lineage>
        <taxon>Bacteria</taxon>
        <taxon>Bacillati</taxon>
        <taxon>Bacillota</taxon>
        <taxon>Clostridia</taxon>
        <taxon>Lachnospirales</taxon>
        <taxon>Lachnospiraceae</taxon>
        <taxon>Anaerosacchariphilus</taxon>
    </lineage>
</organism>
<dbReference type="PROSITE" id="PS01174">
    <property type="entry name" value="LIPASE_GDXG_SER"/>
    <property type="match status" value="1"/>
</dbReference>
<dbReference type="InterPro" id="IPR033140">
    <property type="entry name" value="Lipase_GDXG_put_SER_AS"/>
</dbReference>
<evidence type="ECO:0000256" key="1">
    <source>
        <dbReference type="ARBA" id="ARBA00010515"/>
    </source>
</evidence>
<dbReference type="GO" id="GO:0016787">
    <property type="term" value="F:hydrolase activity"/>
    <property type="evidence" value="ECO:0007669"/>
    <property type="project" value="UniProtKB-KW"/>
</dbReference>
<comment type="caution">
    <text evidence="5">The sequence shown here is derived from an EMBL/GenBank/DDBJ whole genome shotgun (WGS) entry which is preliminary data.</text>
</comment>
<name>A0A371AXX1_9FIRM</name>
<dbReference type="InterPro" id="IPR029058">
    <property type="entry name" value="AB_hydrolase_fold"/>
</dbReference>
<keyword evidence="6" id="KW-1185">Reference proteome</keyword>